<proteinExistence type="predicted"/>
<organism evidence="1 2">
    <name type="scientific">Pseudonocardia aurantiaca</name>
    <dbReference type="NCBI Taxonomy" id="75290"/>
    <lineage>
        <taxon>Bacteria</taxon>
        <taxon>Bacillati</taxon>
        <taxon>Actinomycetota</taxon>
        <taxon>Actinomycetes</taxon>
        <taxon>Pseudonocardiales</taxon>
        <taxon>Pseudonocardiaceae</taxon>
        <taxon>Pseudonocardia</taxon>
    </lineage>
</organism>
<name>A0ABW4FJK1_9PSEU</name>
<comment type="caution">
    <text evidence="1">The sequence shown here is derived from an EMBL/GenBank/DDBJ whole genome shotgun (WGS) entry which is preliminary data.</text>
</comment>
<accession>A0ABW4FJK1</accession>
<protein>
    <submittedName>
        <fullName evidence="1">DUF2993 domain-containing protein</fullName>
    </submittedName>
</protein>
<dbReference type="InterPro" id="IPR021373">
    <property type="entry name" value="DUF2993"/>
</dbReference>
<dbReference type="Proteomes" id="UP001597145">
    <property type="component" value="Unassembled WGS sequence"/>
</dbReference>
<reference evidence="2" key="1">
    <citation type="journal article" date="2019" name="Int. J. Syst. Evol. Microbiol.">
        <title>The Global Catalogue of Microorganisms (GCM) 10K type strain sequencing project: providing services to taxonomists for standard genome sequencing and annotation.</title>
        <authorList>
            <consortium name="The Broad Institute Genomics Platform"/>
            <consortium name="The Broad Institute Genome Sequencing Center for Infectious Disease"/>
            <person name="Wu L."/>
            <person name="Ma J."/>
        </authorList>
    </citation>
    <scope>NUCLEOTIDE SEQUENCE [LARGE SCALE GENOMIC DNA]</scope>
    <source>
        <strain evidence="2">JCM 12165</strain>
    </source>
</reference>
<dbReference type="EMBL" id="JBHUCP010000009">
    <property type="protein sequence ID" value="MFD1530784.1"/>
    <property type="molecule type" value="Genomic_DNA"/>
</dbReference>
<keyword evidence="2" id="KW-1185">Reference proteome</keyword>
<dbReference type="RefSeq" id="WP_343970569.1">
    <property type="nucleotide sequence ID" value="NZ_BAAAJG010000002.1"/>
</dbReference>
<gene>
    <name evidence="1" type="ORF">ACFSCY_15155</name>
</gene>
<evidence type="ECO:0000313" key="1">
    <source>
        <dbReference type="EMBL" id="MFD1530784.1"/>
    </source>
</evidence>
<dbReference type="Pfam" id="PF11209">
    <property type="entry name" value="LmeA"/>
    <property type="match status" value="1"/>
</dbReference>
<sequence length="264" mass="27659">MRRLIIALLVLVGLFVAVDFGSAALAESAVSRQMREQIGLVDDPSVRINGFPFLTQAVSGRYSSVDVTASRIHVGPLQELGVSAQLRNVNAPLSMLLGSGPKTLSVQEAEGTVSVPATDVQRLVQGVQDLRIETIDEEALQQTVEDDGGPSSLLQLDPERAARFGGTVTVLGQEVDVWLIATLQLVNGQVQIEPRYIHLGGNDAPALPAVAQSTLQQLFTIRVNPGALPLAVTPTDLKAVNGALEISGTAQNMTLGAGATPATG</sequence>
<evidence type="ECO:0000313" key="2">
    <source>
        <dbReference type="Proteomes" id="UP001597145"/>
    </source>
</evidence>